<feature type="transmembrane region" description="Helical" evidence="9">
    <location>
        <begin position="32"/>
        <end position="57"/>
    </location>
</feature>
<dbReference type="InterPro" id="IPR005807">
    <property type="entry name" value="SecE_bac"/>
</dbReference>
<evidence type="ECO:0000256" key="2">
    <source>
        <dbReference type="ARBA" id="ARBA00022448"/>
    </source>
</evidence>
<accession>A0A4R8GZ70</accession>
<dbReference type="PROSITE" id="PS01067">
    <property type="entry name" value="SECE_SEC61G"/>
    <property type="match status" value="1"/>
</dbReference>
<evidence type="ECO:0000256" key="4">
    <source>
        <dbReference type="ARBA" id="ARBA00022692"/>
    </source>
</evidence>
<proteinExistence type="inferred from homology"/>
<dbReference type="GO" id="GO:0043952">
    <property type="term" value="P:protein transport by the Sec complex"/>
    <property type="evidence" value="ECO:0007669"/>
    <property type="project" value="UniProtKB-UniRule"/>
</dbReference>
<evidence type="ECO:0000313" key="10">
    <source>
        <dbReference type="EMBL" id="TDX49301.1"/>
    </source>
</evidence>
<reference evidence="10 11" key="1">
    <citation type="submission" date="2019-03" db="EMBL/GenBank/DDBJ databases">
        <title>Subsurface microbial communities from deep shales in Ohio and West Virginia, USA.</title>
        <authorList>
            <person name="Wrighton K."/>
        </authorList>
    </citation>
    <scope>NUCLEOTIDE SEQUENCE [LARGE SCALE GENOMIC DNA]</scope>
    <source>
        <strain evidence="10 11">MSL 6dP</strain>
    </source>
</reference>
<dbReference type="PANTHER" id="PTHR33910">
    <property type="entry name" value="PROTEIN TRANSLOCASE SUBUNIT SECE"/>
    <property type="match status" value="1"/>
</dbReference>
<evidence type="ECO:0000256" key="7">
    <source>
        <dbReference type="ARBA" id="ARBA00023010"/>
    </source>
</evidence>
<dbReference type="GO" id="GO:0065002">
    <property type="term" value="P:intracellular protein transmembrane transport"/>
    <property type="evidence" value="ECO:0007669"/>
    <property type="project" value="UniProtKB-UniRule"/>
</dbReference>
<dbReference type="GO" id="GO:0006605">
    <property type="term" value="P:protein targeting"/>
    <property type="evidence" value="ECO:0007669"/>
    <property type="project" value="UniProtKB-UniRule"/>
</dbReference>
<dbReference type="GO" id="GO:0009306">
    <property type="term" value="P:protein secretion"/>
    <property type="evidence" value="ECO:0007669"/>
    <property type="project" value="UniProtKB-UniRule"/>
</dbReference>
<dbReference type="AlphaFoldDB" id="A0A4R8GZ70"/>
<keyword evidence="8 9" id="KW-0472">Membrane</keyword>
<evidence type="ECO:0000256" key="8">
    <source>
        <dbReference type="ARBA" id="ARBA00023136"/>
    </source>
</evidence>
<keyword evidence="11" id="KW-1185">Reference proteome</keyword>
<keyword evidence="6 9" id="KW-1133">Transmembrane helix</keyword>
<keyword evidence="5 9" id="KW-0653">Protein transport</keyword>
<dbReference type="EMBL" id="SOEG01000018">
    <property type="protein sequence ID" value="TDX49301.1"/>
    <property type="molecule type" value="Genomic_DNA"/>
</dbReference>
<dbReference type="InterPro" id="IPR001901">
    <property type="entry name" value="Translocase_SecE/Sec61-g"/>
</dbReference>
<dbReference type="GO" id="GO:0008320">
    <property type="term" value="F:protein transmembrane transporter activity"/>
    <property type="evidence" value="ECO:0007669"/>
    <property type="project" value="UniProtKB-UniRule"/>
</dbReference>
<keyword evidence="4 9" id="KW-0812">Transmembrane</keyword>
<evidence type="ECO:0000313" key="11">
    <source>
        <dbReference type="Proteomes" id="UP000295832"/>
    </source>
</evidence>
<dbReference type="NCBIfam" id="TIGR00964">
    <property type="entry name" value="secE_bact"/>
    <property type="match status" value="1"/>
</dbReference>
<dbReference type="GO" id="GO:0005886">
    <property type="term" value="C:plasma membrane"/>
    <property type="evidence" value="ECO:0007669"/>
    <property type="project" value="UniProtKB-SubCell"/>
</dbReference>
<evidence type="ECO:0000256" key="5">
    <source>
        <dbReference type="ARBA" id="ARBA00022927"/>
    </source>
</evidence>
<comment type="subunit">
    <text evidence="9">Component of the Sec protein translocase complex. Heterotrimer consisting of SecY, SecE and SecG subunits. The heterotrimers can form oligomers, although 1 heterotrimer is thought to be able to translocate proteins. Interacts with the ribosome. Interacts with SecDF, and other proteins may be involved. Interacts with SecA.</text>
</comment>
<evidence type="ECO:0000256" key="1">
    <source>
        <dbReference type="ARBA" id="ARBA00004370"/>
    </source>
</evidence>
<evidence type="ECO:0000256" key="6">
    <source>
        <dbReference type="ARBA" id="ARBA00022989"/>
    </source>
</evidence>
<dbReference type="HAMAP" id="MF_00422">
    <property type="entry name" value="SecE"/>
    <property type="match status" value="1"/>
</dbReference>
<dbReference type="PANTHER" id="PTHR33910:SF1">
    <property type="entry name" value="PROTEIN TRANSLOCASE SUBUNIT SECE"/>
    <property type="match status" value="1"/>
</dbReference>
<dbReference type="RefSeq" id="WP_018249369.1">
    <property type="nucleotide sequence ID" value="NZ_SOEG01000018.1"/>
</dbReference>
<dbReference type="Pfam" id="PF00584">
    <property type="entry name" value="SecE"/>
    <property type="match status" value="1"/>
</dbReference>
<keyword evidence="2 9" id="KW-0813">Transport</keyword>
<dbReference type="STRING" id="926561.GCA_000379025_02201"/>
<comment type="function">
    <text evidence="9">Essential subunit of the Sec protein translocation channel SecYEG. Clamps together the 2 halves of SecY. May contact the channel plug during translocation.</text>
</comment>
<dbReference type="Proteomes" id="UP000295832">
    <property type="component" value="Unassembled WGS sequence"/>
</dbReference>
<name>A0A4R8GZ70_9FIRM</name>
<dbReference type="InterPro" id="IPR038379">
    <property type="entry name" value="SecE_sf"/>
</dbReference>
<comment type="similarity">
    <text evidence="9">Belongs to the SecE/SEC61-gamma family.</text>
</comment>
<protein>
    <recommendedName>
        <fullName evidence="9">Protein translocase subunit SecE</fullName>
    </recommendedName>
</protein>
<keyword evidence="7 9" id="KW-0811">Translocation</keyword>
<sequence>MAKKGSGAKVGKFFREVKAELKKVNWPKQKEVMSYTMVVIVTVLLVALFIGGIDFVFSSIIRPIILN</sequence>
<evidence type="ECO:0000256" key="3">
    <source>
        <dbReference type="ARBA" id="ARBA00022475"/>
    </source>
</evidence>
<comment type="caution">
    <text evidence="10">The sequence shown here is derived from an EMBL/GenBank/DDBJ whole genome shotgun (WGS) entry which is preliminary data.</text>
</comment>
<dbReference type="Gene3D" id="1.20.5.1030">
    <property type="entry name" value="Preprotein translocase secy subunit"/>
    <property type="match status" value="1"/>
</dbReference>
<evidence type="ECO:0000256" key="9">
    <source>
        <dbReference type="HAMAP-Rule" id="MF_00422"/>
    </source>
</evidence>
<keyword evidence="3 9" id="KW-1003">Cell membrane</keyword>
<organism evidence="10 11">
    <name type="scientific">Orenia marismortui</name>
    <dbReference type="NCBI Taxonomy" id="46469"/>
    <lineage>
        <taxon>Bacteria</taxon>
        <taxon>Bacillati</taxon>
        <taxon>Bacillota</taxon>
        <taxon>Clostridia</taxon>
        <taxon>Halanaerobiales</taxon>
        <taxon>Halobacteroidaceae</taxon>
        <taxon>Orenia</taxon>
    </lineage>
</organism>
<gene>
    <name evidence="9" type="primary">secE</name>
    <name evidence="10" type="ORF">C7959_11848</name>
</gene>
<comment type="subcellular location">
    <subcellularLocation>
        <location evidence="9">Cell membrane</location>
        <topology evidence="9">Single-pass membrane protein</topology>
    </subcellularLocation>
    <subcellularLocation>
        <location evidence="1">Membrane</location>
    </subcellularLocation>
</comment>